<dbReference type="SMART" id="SM00248">
    <property type="entry name" value="ANK"/>
    <property type="match status" value="2"/>
</dbReference>
<sequence length="171" mass="19052">MTETSTSGTGRDIAERGTGQLFQSHPIELEKTEGKRYQNRLTQHELGVNSASSGSLQWELIYRRSSSLGVKGRRHEAGWKWADGTTPCRKEWVKVLLERTTDLNATDYLGRTELFLAVQSESETVAKLLLEASIDMNWKDTSGNVALHLAIERGSESLTLLLLKYGANIDA</sequence>
<dbReference type="Proteomes" id="UP000541154">
    <property type="component" value="Unassembled WGS sequence"/>
</dbReference>
<dbReference type="PANTHER" id="PTHR24147">
    <property type="entry name" value="ANKYRIN REPEAT DOMAIN 36-RELATED"/>
    <property type="match status" value="1"/>
</dbReference>
<keyword evidence="4" id="KW-1185">Reference proteome</keyword>
<comment type="caution">
    <text evidence="3">The sequence shown here is derived from an EMBL/GenBank/DDBJ whole genome shotgun (WGS) entry which is preliminary data.</text>
</comment>
<evidence type="ECO:0000256" key="2">
    <source>
        <dbReference type="SAM" id="MobiDB-lite"/>
    </source>
</evidence>
<evidence type="ECO:0000313" key="3">
    <source>
        <dbReference type="EMBL" id="KAF5858647.1"/>
    </source>
</evidence>
<feature type="region of interest" description="Disordered" evidence="2">
    <location>
        <begin position="1"/>
        <end position="22"/>
    </location>
</feature>
<dbReference type="PROSITE" id="PS50297">
    <property type="entry name" value="ANK_REP_REGION"/>
    <property type="match status" value="1"/>
</dbReference>
<reference evidence="3 4" key="1">
    <citation type="submission" date="2019-04" db="EMBL/GenBank/DDBJ databases">
        <title>Aspergillus burnettii sp. nov., novel species from soil in southeast Queensland.</title>
        <authorList>
            <person name="Gilchrist C.L.M."/>
            <person name="Pitt J.I."/>
            <person name="Lange L."/>
            <person name="Lacey H.J."/>
            <person name="Vuong D."/>
            <person name="Midgley D.J."/>
            <person name="Greenfield P."/>
            <person name="Bradbury M."/>
            <person name="Lacey E."/>
            <person name="Busk P.K."/>
            <person name="Pilgaard B."/>
            <person name="Chooi Y.H."/>
            <person name="Piggott A.M."/>
        </authorList>
    </citation>
    <scope>NUCLEOTIDE SEQUENCE [LARGE SCALE GENOMIC DNA]</scope>
    <source>
        <strain evidence="3 4">FRR 5400</strain>
    </source>
</reference>
<dbReference type="InterPro" id="IPR036770">
    <property type="entry name" value="Ankyrin_rpt-contain_sf"/>
</dbReference>
<evidence type="ECO:0000313" key="4">
    <source>
        <dbReference type="Proteomes" id="UP000541154"/>
    </source>
</evidence>
<proteinExistence type="predicted"/>
<gene>
    <name evidence="3" type="ORF">ETB97_003908</name>
</gene>
<dbReference type="InterPro" id="IPR050657">
    <property type="entry name" value="Ankyrin_repeat_domain"/>
</dbReference>
<dbReference type="EMBL" id="SPNV01000196">
    <property type="protein sequence ID" value="KAF5858647.1"/>
    <property type="molecule type" value="Genomic_DNA"/>
</dbReference>
<feature type="repeat" description="ANK" evidence="1">
    <location>
        <begin position="142"/>
        <end position="171"/>
    </location>
</feature>
<dbReference type="InterPro" id="IPR002110">
    <property type="entry name" value="Ankyrin_rpt"/>
</dbReference>
<dbReference type="Gene3D" id="1.25.40.20">
    <property type="entry name" value="Ankyrin repeat-containing domain"/>
    <property type="match status" value="1"/>
</dbReference>
<dbReference type="PROSITE" id="PS50088">
    <property type="entry name" value="ANK_REPEAT"/>
    <property type="match status" value="2"/>
</dbReference>
<evidence type="ECO:0000256" key="1">
    <source>
        <dbReference type="PROSITE-ProRule" id="PRU00023"/>
    </source>
</evidence>
<accession>A0A8H6E416</accession>
<dbReference type="SUPFAM" id="SSF48403">
    <property type="entry name" value="Ankyrin repeat"/>
    <property type="match status" value="1"/>
</dbReference>
<protein>
    <submittedName>
        <fullName evidence="3">Uncharacterized protein</fullName>
    </submittedName>
</protein>
<dbReference type="Pfam" id="PF12796">
    <property type="entry name" value="Ank_2"/>
    <property type="match status" value="1"/>
</dbReference>
<keyword evidence="1" id="KW-0040">ANK repeat</keyword>
<organism evidence="3 4">
    <name type="scientific">Petromyces alliaceus</name>
    <name type="common">Aspergillus alliaceus</name>
    <dbReference type="NCBI Taxonomy" id="209559"/>
    <lineage>
        <taxon>Eukaryota</taxon>
        <taxon>Fungi</taxon>
        <taxon>Dikarya</taxon>
        <taxon>Ascomycota</taxon>
        <taxon>Pezizomycotina</taxon>
        <taxon>Eurotiomycetes</taxon>
        <taxon>Eurotiomycetidae</taxon>
        <taxon>Eurotiales</taxon>
        <taxon>Aspergillaceae</taxon>
        <taxon>Aspergillus</taxon>
        <taxon>Aspergillus subgen. Circumdati</taxon>
    </lineage>
</organism>
<dbReference type="PANTHER" id="PTHR24147:SF53">
    <property type="entry name" value="ANKYRIN REPEAT DOMAIN 26"/>
    <property type="match status" value="1"/>
</dbReference>
<dbReference type="AlphaFoldDB" id="A0A8H6E416"/>
<feature type="repeat" description="ANK" evidence="1">
    <location>
        <begin position="109"/>
        <end position="141"/>
    </location>
</feature>
<name>A0A8H6E416_PETAA</name>